<dbReference type="PANTHER" id="PTHR21060:SF3">
    <property type="entry name" value="BUTYRATE KINASE 2-RELATED"/>
    <property type="match status" value="1"/>
</dbReference>
<dbReference type="PANTHER" id="PTHR21060">
    <property type="entry name" value="ACETATE KINASE"/>
    <property type="match status" value="1"/>
</dbReference>
<keyword evidence="4 9" id="KW-0808">Transferase</keyword>
<dbReference type="CDD" id="cd24011">
    <property type="entry name" value="ASKHA_NBD_BK"/>
    <property type="match status" value="1"/>
</dbReference>
<dbReference type="EMBL" id="LT838272">
    <property type="protein sequence ID" value="SMB88668.1"/>
    <property type="molecule type" value="Genomic_DNA"/>
</dbReference>
<dbReference type="InterPro" id="IPR023865">
    <property type="entry name" value="Aliphatic_acid_kinase_CS"/>
</dbReference>
<dbReference type="GO" id="GO:0008776">
    <property type="term" value="F:acetate kinase activity"/>
    <property type="evidence" value="ECO:0007669"/>
    <property type="project" value="TreeGrafter"/>
</dbReference>
<dbReference type="STRING" id="698762.SAMN00808754_0036"/>
<dbReference type="InterPro" id="IPR011245">
    <property type="entry name" value="Butyrate_kin"/>
</dbReference>
<comment type="similarity">
    <text evidence="2 9 10">Belongs to the acetokinase family.</text>
</comment>
<dbReference type="PRINTS" id="PR00471">
    <property type="entry name" value="ACETATEKNASE"/>
</dbReference>
<dbReference type="AlphaFoldDB" id="A0A1W1V5P0"/>
<comment type="subcellular location">
    <subcellularLocation>
        <location evidence="1 9">Cytoplasm</location>
    </subcellularLocation>
</comment>
<organism evidence="11 12">
    <name type="scientific">Thermanaeromonas toyohensis ToBE</name>
    <dbReference type="NCBI Taxonomy" id="698762"/>
    <lineage>
        <taxon>Bacteria</taxon>
        <taxon>Bacillati</taxon>
        <taxon>Bacillota</taxon>
        <taxon>Clostridia</taxon>
        <taxon>Neomoorellales</taxon>
        <taxon>Neomoorellaceae</taxon>
        <taxon>Thermanaeromonas</taxon>
    </lineage>
</organism>
<dbReference type="NCBIfam" id="NF002834">
    <property type="entry name" value="PRK03011.1-5"/>
    <property type="match status" value="1"/>
</dbReference>
<evidence type="ECO:0000256" key="9">
    <source>
        <dbReference type="HAMAP-Rule" id="MF_00542"/>
    </source>
</evidence>
<dbReference type="Pfam" id="PF00871">
    <property type="entry name" value="Acetate_kinase"/>
    <property type="match status" value="1"/>
</dbReference>
<gene>
    <name evidence="9" type="primary">buk</name>
    <name evidence="11" type="ORF">SAMN00808754_0036</name>
</gene>
<protein>
    <recommendedName>
        <fullName evidence="9">Probable butyrate kinase</fullName>
        <shortName evidence="9">BK</shortName>
        <ecNumber evidence="9">2.7.2.7</ecNumber>
    </recommendedName>
    <alternativeName>
        <fullName evidence="9">Branched-chain carboxylic acid kinase</fullName>
    </alternativeName>
</protein>
<dbReference type="OrthoDB" id="9771859at2"/>
<keyword evidence="12" id="KW-1185">Reference proteome</keyword>
<evidence type="ECO:0000313" key="11">
    <source>
        <dbReference type="EMBL" id="SMB88668.1"/>
    </source>
</evidence>
<dbReference type="InterPro" id="IPR000890">
    <property type="entry name" value="Aliphatic_acid_kin_short-chain"/>
</dbReference>
<dbReference type="RefSeq" id="WP_084662955.1">
    <property type="nucleotide sequence ID" value="NZ_LT838272.1"/>
</dbReference>
<name>A0A1W1V5P0_9FIRM</name>
<evidence type="ECO:0000256" key="4">
    <source>
        <dbReference type="ARBA" id="ARBA00022679"/>
    </source>
</evidence>
<keyword evidence="5 9" id="KW-0547">Nucleotide-binding</keyword>
<dbReference type="PROSITE" id="PS01076">
    <property type="entry name" value="ACETATE_KINASE_2"/>
    <property type="match status" value="1"/>
</dbReference>
<dbReference type="GO" id="GO:0005524">
    <property type="term" value="F:ATP binding"/>
    <property type="evidence" value="ECO:0007669"/>
    <property type="project" value="UniProtKB-KW"/>
</dbReference>
<evidence type="ECO:0000256" key="10">
    <source>
        <dbReference type="RuleBase" id="RU003835"/>
    </source>
</evidence>
<comment type="catalytic activity">
    <reaction evidence="8 9">
        <text>butanoate + ATP = butanoyl phosphate + ADP</text>
        <dbReference type="Rhea" id="RHEA:13585"/>
        <dbReference type="ChEBI" id="CHEBI:17968"/>
        <dbReference type="ChEBI" id="CHEBI:30616"/>
        <dbReference type="ChEBI" id="CHEBI:58079"/>
        <dbReference type="ChEBI" id="CHEBI:456216"/>
        <dbReference type="EC" id="2.7.2.7"/>
    </reaction>
</comment>
<evidence type="ECO:0000256" key="2">
    <source>
        <dbReference type="ARBA" id="ARBA00008748"/>
    </source>
</evidence>
<keyword evidence="3 9" id="KW-0963">Cytoplasm</keyword>
<evidence type="ECO:0000256" key="8">
    <source>
        <dbReference type="ARBA" id="ARBA00048596"/>
    </source>
</evidence>
<dbReference type="NCBIfam" id="TIGR02707">
    <property type="entry name" value="butyr_kinase"/>
    <property type="match status" value="1"/>
</dbReference>
<evidence type="ECO:0000256" key="6">
    <source>
        <dbReference type="ARBA" id="ARBA00022777"/>
    </source>
</evidence>
<evidence type="ECO:0000256" key="1">
    <source>
        <dbReference type="ARBA" id="ARBA00004496"/>
    </source>
</evidence>
<evidence type="ECO:0000256" key="7">
    <source>
        <dbReference type="ARBA" id="ARBA00022840"/>
    </source>
</evidence>
<sequence length="355" mass="39286">MRHYYILTINPGSTSTKIAFYQNIEPLFTETIRHKMDELAQFPRIIEQLPFRRDKIMNFLKDKDIPLTRLSAVVGRGGLLRPLPSGTYRVNEKMLKDLREGSYGEHASNLGALLAAEIASEAGVLAYVVDPPCVDELDPLARVSGCPEIERRSLFHALNVKAVARRVCRELGERLENINLLVAHMGGGISVCALKRGKVIDVNNALAEGPFSPERAGGLPTLELARLCFSGRYTWAEVYKKLVGQGGLVAYLGTQDATEVEKRIEQGDEKARLIYEAMAYQVAKELGSMAAVLKGEVRAIVFTGGLAYSSRLTSWIKERVEFIAPVLIYPGEDEMKALAEGALRVLMGEEKALEY</sequence>
<dbReference type="EC" id="2.7.2.7" evidence="9"/>
<keyword evidence="6 9" id="KW-0418">Kinase</keyword>
<dbReference type="GO" id="GO:0006083">
    <property type="term" value="P:acetate metabolic process"/>
    <property type="evidence" value="ECO:0007669"/>
    <property type="project" value="TreeGrafter"/>
</dbReference>
<dbReference type="PIRSF" id="PIRSF036458">
    <property type="entry name" value="Butyrate_kin"/>
    <property type="match status" value="1"/>
</dbReference>
<evidence type="ECO:0000256" key="3">
    <source>
        <dbReference type="ARBA" id="ARBA00022490"/>
    </source>
</evidence>
<dbReference type="InterPro" id="IPR043129">
    <property type="entry name" value="ATPase_NBD"/>
</dbReference>
<dbReference type="GO" id="GO:0005737">
    <property type="term" value="C:cytoplasm"/>
    <property type="evidence" value="ECO:0007669"/>
    <property type="project" value="UniProtKB-SubCell"/>
</dbReference>
<dbReference type="PROSITE" id="PS01075">
    <property type="entry name" value="ACETATE_KINASE_1"/>
    <property type="match status" value="1"/>
</dbReference>
<evidence type="ECO:0000256" key="5">
    <source>
        <dbReference type="ARBA" id="ARBA00022741"/>
    </source>
</evidence>
<accession>A0A1W1V5P0</accession>
<reference evidence="11 12" key="1">
    <citation type="submission" date="2017-04" db="EMBL/GenBank/DDBJ databases">
        <authorList>
            <person name="Afonso C.L."/>
            <person name="Miller P.J."/>
            <person name="Scott M.A."/>
            <person name="Spackman E."/>
            <person name="Goraichik I."/>
            <person name="Dimitrov K.M."/>
            <person name="Suarez D.L."/>
            <person name="Swayne D.E."/>
        </authorList>
    </citation>
    <scope>NUCLEOTIDE SEQUENCE [LARGE SCALE GENOMIC DNA]</scope>
    <source>
        <strain evidence="11 12">ToBE</strain>
    </source>
</reference>
<dbReference type="Proteomes" id="UP000192569">
    <property type="component" value="Chromosome I"/>
</dbReference>
<evidence type="ECO:0000313" key="12">
    <source>
        <dbReference type="Proteomes" id="UP000192569"/>
    </source>
</evidence>
<keyword evidence="7 9" id="KW-0067">ATP-binding</keyword>
<dbReference type="Gene3D" id="3.30.420.40">
    <property type="match status" value="2"/>
</dbReference>
<proteinExistence type="inferred from homology"/>
<dbReference type="GO" id="GO:0047761">
    <property type="term" value="F:butyrate kinase activity"/>
    <property type="evidence" value="ECO:0007669"/>
    <property type="project" value="UniProtKB-UniRule"/>
</dbReference>
<dbReference type="SUPFAM" id="SSF53067">
    <property type="entry name" value="Actin-like ATPase domain"/>
    <property type="match status" value="2"/>
</dbReference>
<dbReference type="HAMAP" id="MF_00542">
    <property type="entry name" value="Butyrate_kinase"/>
    <property type="match status" value="1"/>
</dbReference>